<dbReference type="Proteomes" id="UP000613011">
    <property type="component" value="Unassembled WGS sequence"/>
</dbReference>
<dbReference type="GO" id="GO:0030288">
    <property type="term" value="C:outer membrane-bounded periplasmic space"/>
    <property type="evidence" value="ECO:0007669"/>
    <property type="project" value="UniProtKB-UniRule"/>
</dbReference>
<evidence type="ECO:0000256" key="4">
    <source>
        <dbReference type="SAM" id="MobiDB-lite"/>
    </source>
</evidence>
<dbReference type="EMBL" id="JAEQNA010000001">
    <property type="protein sequence ID" value="MBL0418912.1"/>
    <property type="molecule type" value="Genomic_DNA"/>
</dbReference>
<feature type="region of interest" description="Disordered" evidence="4">
    <location>
        <begin position="250"/>
        <end position="282"/>
    </location>
</feature>
<dbReference type="NCBIfam" id="TIGR02795">
    <property type="entry name" value="tol_pal_ybgF"/>
    <property type="match status" value="1"/>
</dbReference>
<dbReference type="PROSITE" id="PS50005">
    <property type="entry name" value="TPR"/>
    <property type="match status" value="1"/>
</dbReference>
<evidence type="ECO:0000259" key="5">
    <source>
        <dbReference type="Pfam" id="PF13525"/>
    </source>
</evidence>
<proteinExistence type="inferred from homology"/>
<dbReference type="GO" id="GO:0043093">
    <property type="term" value="P:FtsZ-dependent cytokinesis"/>
    <property type="evidence" value="ECO:0007669"/>
    <property type="project" value="UniProtKB-UniRule"/>
</dbReference>
<keyword evidence="3" id="KW-0802">TPR repeat</keyword>
<keyword evidence="7" id="KW-1185">Reference proteome</keyword>
<protein>
    <recommendedName>
        <fullName evidence="2">Cell division coordinator CpoB</fullName>
    </recommendedName>
</protein>
<keyword evidence="2" id="KW-0574">Periplasm</keyword>
<comment type="function">
    <text evidence="2">Mediates coordination of peptidoglycan synthesis and outer membrane constriction during cell division.</text>
</comment>
<dbReference type="SUPFAM" id="SSF48452">
    <property type="entry name" value="TPR-like"/>
    <property type="match status" value="1"/>
</dbReference>
<dbReference type="InterPro" id="IPR034706">
    <property type="entry name" value="CpoB"/>
</dbReference>
<dbReference type="GO" id="GO:0070206">
    <property type="term" value="P:protein trimerization"/>
    <property type="evidence" value="ECO:0007669"/>
    <property type="project" value="InterPro"/>
</dbReference>
<feature type="repeat" description="TPR" evidence="3">
    <location>
        <begin position="180"/>
        <end position="213"/>
    </location>
</feature>
<evidence type="ECO:0000313" key="7">
    <source>
        <dbReference type="Proteomes" id="UP000613011"/>
    </source>
</evidence>
<gene>
    <name evidence="6" type="primary">ybgF</name>
    <name evidence="2" type="synonym">cpoB</name>
    <name evidence="6" type="ORF">JI739_01005</name>
</gene>
<name>A0A937D340_9BURK</name>
<comment type="caution">
    <text evidence="6">The sequence shown here is derived from an EMBL/GenBank/DDBJ whole genome shotgun (WGS) entry which is preliminary data.</text>
</comment>
<dbReference type="InterPro" id="IPR011990">
    <property type="entry name" value="TPR-like_helical_dom_sf"/>
</dbReference>
<accession>A0A937D340</accession>
<keyword evidence="2" id="KW-0131">Cell cycle</keyword>
<feature type="coiled-coil region" evidence="2">
    <location>
        <begin position="41"/>
        <end position="96"/>
    </location>
</feature>
<dbReference type="AlphaFoldDB" id="A0A937D340"/>
<dbReference type="Gene3D" id="1.25.40.10">
    <property type="entry name" value="Tetratricopeptide repeat domain"/>
    <property type="match status" value="1"/>
</dbReference>
<dbReference type="InterPro" id="IPR039565">
    <property type="entry name" value="BamD-like"/>
</dbReference>
<keyword evidence="2" id="KW-0132">Cell division</keyword>
<dbReference type="Pfam" id="PF13525">
    <property type="entry name" value="YfiO"/>
    <property type="match status" value="1"/>
</dbReference>
<comment type="subcellular location">
    <subcellularLocation>
        <location evidence="2">Periplasm</location>
    </subcellularLocation>
</comment>
<keyword evidence="1 2" id="KW-0732">Signal</keyword>
<feature type="chain" id="PRO_5038201903" description="Cell division coordinator CpoB" evidence="2">
    <location>
        <begin position="26"/>
        <end position="282"/>
    </location>
</feature>
<evidence type="ECO:0000256" key="2">
    <source>
        <dbReference type="HAMAP-Rule" id="MF_02066"/>
    </source>
</evidence>
<evidence type="ECO:0000256" key="1">
    <source>
        <dbReference type="ARBA" id="ARBA00022729"/>
    </source>
</evidence>
<organism evidence="6 7">
    <name type="scientific">Ramlibacter aurantiacus</name>
    <dbReference type="NCBI Taxonomy" id="2801330"/>
    <lineage>
        <taxon>Bacteria</taxon>
        <taxon>Pseudomonadati</taxon>
        <taxon>Pseudomonadota</taxon>
        <taxon>Betaproteobacteria</taxon>
        <taxon>Burkholderiales</taxon>
        <taxon>Comamonadaceae</taxon>
        <taxon>Ramlibacter</taxon>
    </lineage>
</organism>
<evidence type="ECO:0000256" key="3">
    <source>
        <dbReference type="PROSITE-ProRule" id="PRU00339"/>
    </source>
</evidence>
<feature type="compositionally biased region" description="Pro residues" evidence="4">
    <location>
        <begin position="265"/>
        <end position="282"/>
    </location>
</feature>
<dbReference type="HAMAP" id="MF_02066">
    <property type="entry name" value="CpoB"/>
    <property type="match status" value="1"/>
</dbReference>
<reference evidence="6" key="1">
    <citation type="submission" date="2021-01" db="EMBL/GenBank/DDBJ databases">
        <title>Ramlibacter sp. strain AW1 16S ribosomal RNA gene Genome sequencing and assembly.</title>
        <authorList>
            <person name="Kang M."/>
        </authorList>
    </citation>
    <scope>NUCLEOTIDE SEQUENCE</scope>
    <source>
        <strain evidence="6">AW1</strain>
    </source>
</reference>
<feature type="domain" description="Outer membrane lipoprotein BamD-like" evidence="5">
    <location>
        <begin position="142"/>
        <end position="263"/>
    </location>
</feature>
<evidence type="ECO:0000313" key="6">
    <source>
        <dbReference type="EMBL" id="MBL0418912.1"/>
    </source>
</evidence>
<keyword evidence="2" id="KW-0175">Coiled coil</keyword>
<dbReference type="InterPro" id="IPR019734">
    <property type="entry name" value="TPR_rpt"/>
</dbReference>
<sequence precursor="true">MTTPRAILASVTLGMAALTSGGAHAQLFSDDEARRAIIDIRQRLEGQRVQLEQQAAQQADLLRRASEENSQLRRSLLDLQTQIETLRGELARMRGQDEQLARDISEVQRLQKDMAVAIEQRLQRFEPVAVNVDGAQFSAQPDEQRAFEAALATFRRGEFPQAQAAFSSFVRRYPQSGYQPLALFWLGNAQYGTRDCNGAIETFRSLLQVAPNHPRAPEAVLSIANCQLELKDVAAARGTLDNLVKAYPQSEAASAARERLTRLPEPAPAPAPAPAPRAPARR</sequence>
<dbReference type="InterPro" id="IPR014162">
    <property type="entry name" value="CpoB_C"/>
</dbReference>
<feature type="signal peptide" evidence="2">
    <location>
        <begin position="1"/>
        <end position="25"/>
    </location>
</feature>
<comment type="similarity">
    <text evidence="2">Belongs to the CpoB family.</text>
</comment>
<dbReference type="RefSeq" id="WP_201681984.1">
    <property type="nucleotide sequence ID" value="NZ_JAEQNA010000001.1"/>
</dbReference>